<protein>
    <submittedName>
        <fullName evidence="2">Uncharacterized protein</fullName>
    </submittedName>
</protein>
<feature type="compositionally biased region" description="Gly residues" evidence="1">
    <location>
        <begin position="64"/>
        <end position="82"/>
    </location>
</feature>
<feature type="region of interest" description="Disordered" evidence="1">
    <location>
        <begin position="216"/>
        <end position="239"/>
    </location>
</feature>
<gene>
    <name evidence="2" type="ORF">BDK51DRAFT_41788</name>
</gene>
<feature type="compositionally biased region" description="Low complexity" evidence="1">
    <location>
        <begin position="51"/>
        <end position="63"/>
    </location>
</feature>
<organism evidence="2 3">
    <name type="scientific">Blyttiomyces helicus</name>
    <dbReference type="NCBI Taxonomy" id="388810"/>
    <lineage>
        <taxon>Eukaryota</taxon>
        <taxon>Fungi</taxon>
        <taxon>Fungi incertae sedis</taxon>
        <taxon>Chytridiomycota</taxon>
        <taxon>Chytridiomycota incertae sedis</taxon>
        <taxon>Chytridiomycetes</taxon>
        <taxon>Chytridiomycetes incertae sedis</taxon>
        <taxon>Blyttiomyces</taxon>
    </lineage>
</organism>
<reference evidence="3" key="1">
    <citation type="journal article" date="2018" name="Nat. Microbiol.">
        <title>Leveraging single-cell genomics to expand the fungal tree of life.</title>
        <authorList>
            <person name="Ahrendt S.R."/>
            <person name="Quandt C.A."/>
            <person name="Ciobanu D."/>
            <person name="Clum A."/>
            <person name="Salamov A."/>
            <person name="Andreopoulos B."/>
            <person name="Cheng J.F."/>
            <person name="Woyke T."/>
            <person name="Pelin A."/>
            <person name="Henrissat B."/>
            <person name="Reynolds N.K."/>
            <person name="Benny G.L."/>
            <person name="Smith M.E."/>
            <person name="James T.Y."/>
            <person name="Grigoriev I.V."/>
        </authorList>
    </citation>
    <scope>NUCLEOTIDE SEQUENCE [LARGE SCALE GENOMIC DNA]</scope>
</reference>
<feature type="compositionally biased region" description="Polar residues" evidence="1">
    <location>
        <begin position="24"/>
        <end position="34"/>
    </location>
</feature>
<evidence type="ECO:0000313" key="3">
    <source>
        <dbReference type="Proteomes" id="UP000269721"/>
    </source>
</evidence>
<feature type="region of interest" description="Disordered" evidence="1">
    <location>
        <begin position="21"/>
        <end position="117"/>
    </location>
</feature>
<proteinExistence type="predicted"/>
<keyword evidence="3" id="KW-1185">Reference proteome</keyword>
<sequence>MKRQIKPSDANIIQEESALLRAQGASSSAMSTSRGVRGPGLVGPGAPAPGFPVDGSGGNAVTAGAGGGAGGGGVAGGGGGGGGPPPAGWTNAGGPSVSSGTGQSPGSAASQRPVQRQDSLLKQHATCELDDAHLQRDRYWARGAKGWPFEQKKKCAKEPSGIEPETCRSAVDRSTAELYLQHTFGEWKQFSTHNYNEGSLPPPQNQRDRELAKTLVQHDDDLHGKQRDSPSGRKGRYDKWGAQSAGGGMCINAAKIWSKAGLDLPDHRSLSCAALSIYLQSAFAEFGINPAVRMLQKQFENGPPPTAQEQQTSLFAVLLGSSLFGCEPDPGQAARLPDRLSSGRSSAAARFSLCKPVQTTWPSILGGATRATVP</sequence>
<dbReference type="Proteomes" id="UP000269721">
    <property type="component" value="Unassembled WGS sequence"/>
</dbReference>
<evidence type="ECO:0000313" key="2">
    <source>
        <dbReference type="EMBL" id="RKO84359.1"/>
    </source>
</evidence>
<accession>A0A4P9VXB0</accession>
<evidence type="ECO:0000256" key="1">
    <source>
        <dbReference type="SAM" id="MobiDB-lite"/>
    </source>
</evidence>
<dbReference type="EMBL" id="ML000190">
    <property type="protein sequence ID" value="RKO84359.1"/>
    <property type="molecule type" value="Genomic_DNA"/>
</dbReference>
<name>A0A4P9VXB0_9FUNG</name>
<dbReference type="AlphaFoldDB" id="A0A4P9VXB0"/>
<feature type="compositionally biased region" description="Polar residues" evidence="1">
    <location>
        <begin position="96"/>
        <end position="117"/>
    </location>
</feature>